<comment type="caution">
    <text evidence="1">The sequence shown here is derived from an EMBL/GenBank/DDBJ whole genome shotgun (WGS) entry which is preliminary data.</text>
</comment>
<gene>
    <name evidence="1" type="ORF">DB895_06355</name>
</gene>
<dbReference type="OrthoDB" id="1093835at2"/>
<reference evidence="1 2" key="1">
    <citation type="submission" date="2018-04" db="EMBL/GenBank/DDBJ databases">
        <title>Flavobacterium sp. nov., isolated from glacier ice.</title>
        <authorList>
            <person name="Liu Q."/>
            <person name="Xin Y.-H."/>
        </authorList>
    </citation>
    <scope>NUCLEOTIDE SEQUENCE [LARGE SCALE GENOMIC DNA]</scope>
    <source>
        <strain evidence="1 2">RB1R5</strain>
    </source>
</reference>
<name>A0A2U1JKD2_9FLAO</name>
<keyword evidence="2" id="KW-1185">Reference proteome</keyword>
<dbReference type="RefSeq" id="WP_116724527.1">
    <property type="nucleotide sequence ID" value="NZ_QCZI01000006.1"/>
</dbReference>
<dbReference type="Proteomes" id="UP000245449">
    <property type="component" value="Unassembled WGS sequence"/>
</dbReference>
<evidence type="ECO:0000313" key="2">
    <source>
        <dbReference type="Proteomes" id="UP000245449"/>
    </source>
</evidence>
<accession>A0A2U1JKD2</accession>
<evidence type="ECO:0000313" key="1">
    <source>
        <dbReference type="EMBL" id="PWA05600.1"/>
    </source>
</evidence>
<dbReference type="AlphaFoldDB" id="A0A2U1JKD2"/>
<dbReference type="EMBL" id="QCZI01000006">
    <property type="protein sequence ID" value="PWA05600.1"/>
    <property type="molecule type" value="Genomic_DNA"/>
</dbReference>
<proteinExistence type="predicted"/>
<protein>
    <submittedName>
        <fullName evidence="1">Uncharacterized protein</fullName>
    </submittedName>
</protein>
<sequence length="240" mass="28475">MTKQPQAILEEQNKIFGYSERGIINSLIFNIGEDKNLLREFIGLIKLPYPIDVGEPKKYTILLEQSFSRFGDADLIIIIHYENKEDKKVLFFEGKVKTYKKNWNIETEFGKYIEPINSEHKIRPKNYWSNLFSQLYLKKSLIDNWIEINEKGGVKLLESERDRKIGENKIVLKAFKKLNGCKQNYYIGLIPTLEENIKKFKGKTDFDLHFLSWETVHKFCKDNKLKKVLKMFKYNDGQIY</sequence>
<organism evidence="1 2">
    <name type="scientific">Flavobacterium psychrotolerans</name>
    <dbReference type="NCBI Taxonomy" id="2169410"/>
    <lineage>
        <taxon>Bacteria</taxon>
        <taxon>Pseudomonadati</taxon>
        <taxon>Bacteroidota</taxon>
        <taxon>Flavobacteriia</taxon>
        <taxon>Flavobacteriales</taxon>
        <taxon>Flavobacteriaceae</taxon>
        <taxon>Flavobacterium</taxon>
    </lineage>
</organism>